<name>A0A0B2V8G1_TOXCA</name>
<evidence type="ECO:0000313" key="2">
    <source>
        <dbReference type="Proteomes" id="UP000031036"/>
    </source>
</evidence>
<accession>A0A0B2V8G1</accession>
<protein>
    <submittedName>
        <fullName evidence="1">Uncharacterized protein</fullName>
    </submittedName>
</protein>
<dbReference type="AlphaFoldDB" id="A0A0B2V8G1"/>
<comment type="caution">
    <text evidence="1">The sequence shown here is derived from an EMBL/GenBank/DDBJ whole genome shotgun (WGS) entry which is preliminary data.</text>
</comment>
<evidence type="ECO:0000313" key="1">
    <source>
        <dbReference type="EMBL" id="KHN77752.1"/>
    </source>
</evidence>
<proteinExistence type="predicted"/>
<organism evidence="1 2">
    <name type="scientific">Toxocara canis</name>
    <name type="common">Canine roundworm</name>
    <dbReference type="NCBI Taxonomy" id="6265"/>
    <lineage>
        <taxon>Eukaryota</taxon>
        <taxon>Metazoa</taxon>
        <taxon>Ecdysozoa</taxon>
        <taxon>Nematoda</taxon>
        <taxon>Chromadorea</taxon>
        <taxon>Rhabditida</taxon>
        <taxon>Spirurina</taxon>
        <taxon>Ascaridomorpha</taxon>
        <taxon>Ascaridoidea</taxon>
        <taxon>Toxocaridae</taxon>
        <taxon>Toxocara</taxon>
    </lineage>
</organism>
<gene>
    <name evidence="1" type="ORF">Tcan_14511</name>
</gene>
<keyword evidence="2" id="KW-1185">Reference proteome</keyword>
<dbReference type="EMBL" id="JPKZ01002247">
    <property type="protein sequence ID" value="KHN77752.1"/>
    <property type="molecule type" value="Genomic_DNA"/>
</dbReference>
<dbReference type="Proteomes" id="UP000031036">
    <property type="component" value="Unassembled WGS sequence"/>
</dbReference>
<reference evidence="1 2" key="1">
    <citation type="submission" date="2014-11" db="EMBL/GenBank/DDBJ databases">
        <title>Genetic blueprint of the zoonotic pathogen Toxocara canis.</title>
        <authorList>
            <person name="Zhu X.-Q."/>
            <person name="Korhonen P.K."/>
            <person name="Cai H."/>
            <person name="Young N.D."/>
            <person name="Nejsum P."/>
            <person name="von Samson-Himmelstjerna G."/>
            <person name="Boag P.R."/>
            <person name="Tan P."/>
            <person name="Li Q."/>
            <person name="Min J."/>
            <person name="Yang Y."/>
            <person name="Wang X."/>
            <person name="Fang X."/>
            <person name="Hall R.S."/>
            <person name="Hofmann A."/>
            <person name="Sternberg P.W."/>
            <person name="Jex A.R."/>
            <person name="Gasser R.B."/>
        </authorList>
    </citation>
    <scope>NUCLEOTIDE SEQUENCE [LARGE SCALE GENOMIC DNA]</scope>
    <source>
        <strain evidence="1">PN_DK_2014</strain>
    </source>
</reference>
<sequence>MDLIGHGENFKTRRAYFMGTKEYMPCYRWLDNLLVLLFSVTQNKHPFGCTTDRCRSALECVHEKLNEAKLTAGYIMLSIKLSPAVVLHSMIVVPVSVWVIHGPDRDIWPMLYEELTREYNNDAPCGKQSRIAAIAELVPKELAEFWSNRTVDELILLESAIEATKATWNDVITTVHVYPYSSKDWSAFVALGLIC</sequence>